<dbReference type="InterPro" id="IPR007627">
    <property type="entry name" value="RNA_pol_sigma70_r2"/>
</dbReference>
<evidence type="ECO:0000313" key="10">
    <source>
        <dbReference type="Proteomes" id="UP001500298"/>
    </source>
</evidence>
<keyword evidence="5 6" id="KW-0804">Transcription</keyword>
<dbReference type="EMBL" id="BAABJX010000036">
    <property type="protein sequence ID" value="GAA4838985.1"/>
    <property type="molecule type" value="Genomic_DNA"/>
</dbReference>
<dbReference type="PANTHER" id="PTHR43133">
    <property type="entry name" value="RNA POLYMERASE ECF-TYPE SIGMA FACTO"/>
    <property type="match status" value="1"/>
</dbReference>
<dbReference type="InterPro" id="IPR013324">
    <property type="entry name" value="RNA_pol_sigma_r3/r4-like"/>
</dbReference>
<evidence type="ECO:0000256" key="2">
    <source>
        <dbReference type="ARBA" id="ARBA00023015"/>
    </source>
</evidence>
<comment type="similarity">
    <text evidence="1 6">Belongs to the sigma-70 factor family. ECF subfamily.</text>
</comment>
<keyword evidence="4 6" id="KW-0238">DNA-binding</keyword>
<reference evidence="10" key="1">
    <citation type="journal article" date="2019" name="Int. J. Syst. Evol. Microbiol.">
        <title>The Global Catalogue of Microorganisms (GCM) 10K type strain sequencing project: providing services to taxonomists for standard genome sequencing and annotation.</title>
        <authorList>
            <consortium name="The Broad Institute Genomics Platform"/>
            <consortium name="The Broad Institute Genome Sequencing Center for Infectious Disease"/>
            <person name="Wu L."/>
            <person name="Ma J."/>
        </authorList>
    </citation>
    <scope>NUCLEOTIDE SEQUENCE [LARGE SCALE GENOMIC DNA]</scope>
    <source>
        <strain evidence="10">JCM 18326</strain>
    </source>
</reference>
<dbReference type="Pfam" id="PF04542">
    <property type="entry name" value="Sigma70_r2"/>
    <property type="match status" value="1"/>
</dbReference>
<proteinExistence type="inferred from homology"/>
<dbReference type="CDD" id="cd06171">
    <property type="entry name" value="Sigma70_r4"/>
    <property type="match status" value="1"/>
</dbReference>
<accession>A0ABP9DBQ2</accession>
<dbReference type="InterPro" id="IPR039425">
    <property type="entry name" value="RNA_pol_sigma-70-like"/>
</dbReference>
<dbReference type="InterPro" id="IPR014284">
    <property type="entry name" value="RNA_pol_sigma-70_dom"/>
</dbReference>
<dbReference type="Pfam" id="PF08281">
    <property type="entry name" value="Sigma70_r4_2"/>
    <property type="match status" value="1"/>
</dbReference>
<evidence type="ECO:0000256" key="1">
    <source>
        <dbReference type="ARBA" id="ARBA00010641"/>
    </source>
</evidence>
<dbReference type="Gene3D" id="1.10.10.10">
    <property type="entry name" value="Winged helix-like DNA-binding domain superfamily/Winged helix DNA-binding domain"/>
    <property type="match status" value="1"/>
</dbReference>
<keyword evidence="2 6" id="KW-0805">Transcription regulation</keyword>
<name>A0ABP9DBQ2_9BACT</name>
<feature type="domain" description="RNA polymerase sigma-70 region 2" evidence="7">
    <location>
        <begin position="11"/>
        <end position="77"/>
    </location>
</feature>
<evidence type="ECO:0000259" key="7">
    <source>
        <dbReference type="Pfam" id="PF04542"/>
    </source>
</evidence>
<evidence type="ECO:0000259" key="8">
    <source>
        <dbReference type="Pfam" id="PF08281"/>
    </source>
</evidence>
<organism evidence="9 10">
    <name type="scientific">Algivirga pacifica</name>
    <dbReference type="NCBI Taxonomy" id="1162670"/>
    <lineage>
        <taxon>Bacteria</taxon>
        <taxon>Pseudomonadati</taxon>
        <taxon>Bacteroidota</taxon>
        <taxon>Cytophagia</taxon>
        <taxon>Cytophagales</taxon>
        <taxon>Flammeovirgaceae</taxon>
        <taxon>Algivirga</taxon>
    </lineage>
</organism>
<dbReference type="InterPro" id="IPR036388">
    <property type="entry name" value="WH-like_DNA-bd_sf"/>
</dbReference>
<protein>
    <recommendedName>
        <fullName evidence="6">RNA polymerase sigma factor</fullName>
    </recommendedName>
</protein>
<comment type="caution">
    <text evidence="9">The sequence shown here is derived from an EMBL/GenBank/DDBJ whole genome shotgun (WGS) entry which is preliminary data.</text>
</comment>
<dbReference type="Proteomes" id="UP001500298">
    <property type="component" value="Unassembled WGS sequence"/>
</dbReference>
<evidence type="ECO:0000256" key="6">
    <source>
        <dbReference type="RuleBase" id="RU000716"/>
    </source>
</evidence>
<evidence type="ECO:0000256" key="5">
    <source>
        <dbReference type="ARBA" id="ARBA00023163"/>
    </source>
</evidence>
<sequence>MEGDRKAQYELYQQYAKAMFNICVRMTNNIEEAEDLLQEAFIKAFANIQSYKGDATFGAWLKRIVVNQCINHLHKKKVQFDSLDDMYQEPATDTSEVDQEQYDIHRIREAIQLLPDGYRVVFSLYLLEGYDHVEIAEVLGISVSASKSQYSRAKTKLRQLLNL</sequence>
<dbReference type="InterPro" id="IPR013325">
    <property type="entry name" value="RNA_pol_sigma_r2"/>
</dbReference>
<evidence type="ECO:0000256" key="3">
    <source>
        <dbReference type="ARBA" id="ARBA00023082"/>
    </source>
</evidence>
<dbReference type="NCBIfam" id="TIGR02937">
    <property type="entry name" value="sigma70-ECF"/>
    <property type="match status" value="1"/>
</dbReference>
<feature type="domain" description="RNA polymerase sigma factor 70 region 4 type 2" evidence="8">
    <location>
        <begin position="106"/>
        <end position="157"/>
    </location>
</feature>
<dbReference type="InterPro" id="IPR013249">
    <property type="entry name" value="RNA_pol_sigma70_r4_t2"/>
</dbReference>
<evidence type="ECO:0000313" key="9">
    <source>
        <dbReference type="EMBL" id="GAA4838985.1"/>
    </source>
</evidence>
<dbReference type="InterPro" id="IPR000838">
    <property type="entry name" value="RNA_pol_sigma70_ECF_CS"/>
</dbReference>
<dbReference type="PROSITE" id="PS01063">
    <property type="entry name" value="SIGMA70_ECF"/>
    <property type="match status" value="1"/>
</dbReference>
<dbReference type="PANTHER" id="PTHR43133:SF8">
    <property type="entry name" value="RNA POLYMERASE SIGMA FACTOR HI_1459-RELATED"/>
    <property type="match status" value="1"/>
</dbReference>
<dbReference type="SUPFAM" id="SSF88659">
    <property type="entry name" value="Sigma3 and sigma4 domains of RNA polymerase sigma factors"/>
    <property type="match status" value="1"/>
</dbReference>
<keyword evidence="3 6" id="KW-0731">Sigma factor</keyword>
<dbReference type="SUPFAM" id="SSF88946">
    <property type="entry name" value="Sigma2 domain of RNA polymerase sigma factors"/>
    <property type="match status" value="1"/>
</dbReference>
<evidence type="ECO:0000256" key="4">
    <source>
        <dbReference type="ARBA" id="ARBA00023125"/>
    </source>
</evidence>
<dbReference type="Gene3D" id="1.10.1740.10">
    <property type="match status" value="1"/>
</dbReference>
<keyword evidence="10" id="KW-1185">Reference proteome</keyword>
<gene>
    <name evidence="9" type="ORF">GCM10023331_25290</name>
</gene>